<protein>
    <recommendedName>
        <fullName evidence="1">FAR1 domain-containing protein</fullName>
    </recommendedName>
</protein>
<reference evidence="2 3" key="1">
    <citation type="submission" date="2024-01" db="EMBL/GenBank/DDBJ databases">
        <title>The complete chloroplast genome sequence of Lithospermum erythrorhizon: insights into the phylogenetic relationship among Boraginaceae species and the maternal lineages of purple gromwells.</title>
        <authorList>
            <person name="Okada T."/>
            <person name="Watanabe K."/>
        </authorList>
    </citation>
    <scope>NUCLEOTIDE SEQUENCE [LARGE SCALE GENOMIC DNA]</scope>
</reference>
<evidence type="ECO:0000313" key="3">
    <source>
        <dbReference type="Proteomes" id="UP001454036"/>
    </source>
</evidence>
<dbReference type="PANTHER" id="PTHR47718">
    <property type="entry name" value="OS01G0519700 PROTEIN"/>
    <property type="match status" value="1"/>
</dbReference>
<evidence type="ECO:0000313" key="2">
    <source>
        <dbReference type="EMBL" id="GAA0150648.1"/>
    </source>
</evidence>
<proteinExistence type="predicted"/>
<organism evidence="2 3">
    <name type="scientific">Lithospermum erythrorhizon</name>
    <name type="common">Purple gromwell</name>
    <name type="synonym">Lithospermum officinale var. erythrorhizon</name>
    <dbReference type="NCBI Taxonomy" id="34254"/>
    <lineage>
        <taxon>Eukaryota</taxon>
        <taxon>Viridiplantae</taxon>
        <taxon>Streptophyta</taxon>
        <taxon>Embryophyta</taxon>
        <taxon>Tracheophyta</taxon>
        <taxon>Spermatophyta</taxon>
        <taxon>Magnoliopsida</taxon>
        <taxon>eudicotyledons</taxon>
        <taxon>Gunneridae</taxon>
        <taxon>Pentapetalae</taxon>
        <taxon>asterids</taxon>
        <taxon>lamiids</taxon>
        <taxon>Boraginales</taxon>
        <taxon>Boraginaceae</taxon>
        <taxon>Boraginoideae</taxon>
        <taxon>Lithospermeae</taxon>
        <taxon>Lithospermum</taxon>
    </lineage>
</organism>
<evidence type="ECO:0000259" key="1">
    <source>
        <dbReference type="Pfam" id="PF03101"/>
    </source>
</evidence>
<feature type="domain" description="FAR1" evidence="1">
    <location>
        <begin position="23"/>
        <end position="116"/>
    </location>
</feature>
<dbReference type="EMBL" id="BAABME010001630">
    <property type="protein sequence ID" value="GAA0150648.1"/>
    <property type="molecule type" value="Genomic_DNA"/>
</dbReference>
<accession>A0AAV3PKC2</accession>
<dbReference type="Pfam" id="PF03101">
    <property type="entry name" value="FAR1"/>
    <property type="match status" value="1"/>
</dbReference>
<dbReference type="AlphaFoldDB" id="A0AAV3PKC2"/>
<dbReference type="Proteomes" id="UP001454036">
    <property type="component" value="Unassembled WGS sequence"/>
</dbReference>
<keyword evidence="3" id="KW-1185">Reference proteome</keyword>
<sequence length="166" mass="19580">MYHPDDVEGWKNLVFTDENEAYEFYVRYGRSRGFAIRFAGCVKKTKKEEGVVYVHYVYLECHRQGVKNENKNDIVVSHKRTYVRTECQANMRLKINWNVNGYVIYEWTDVHNHDLINANKVHLLPMFRKIMPLQKTMIDMHISCGISERATYVTLLRTYGGHSNIG</sequence>
<dbReference type="InterPro" id="IPR004330">
    <property type="entry name" value="FAR1_DNA_bnd_dom"/>
</dbReference>
<comment type="caution">
    <text evidence="2">The sequence shown here is derived from an EMBL/GenBank/DDBJ whole genome shotgun (WGS) entry which is preliminary data.</text>
</comment>
<gene>
    <name evidence="2" type="ORF">LIER_09540</name>
</gene>
<name>A0AAV3PKC2_LITER</name>